<evidence type="ECO:0000259" key="4">
    <source>
        <dbReference type="PROSITE" id="PS50137"/>
    </source>
</evidence>
<proteinExistence type="predicted"/>
<feature type="region of interest" description="Disordered" evidence="2">
    <location>
        <begin position="393"/>
        <end position="429"/>
    </location>
</feature>
<dbReference type="GO" id="GO:0070878">
    <property type="term" value="F:primary miRNA binding"/>
    <property type="evidence" value="ECO:0007669"/>
    <property type="project" value="TreeGrafter"/>
</dbReference>
<feature type="compositionally biased region" description="Polar residues" evidence="2">
    <location>
        <begin position="542"/>
        <end position="554"/>
    </location>
</feature>
<dbReference type="SUPFAM" id="SSF54768">
    <property type="entry name" value="dsRNA-binding domain-like"/>
    <property type="match status" value="2"/>
</dbReference>
<dbReference type="PROSITE" id="PS50020">
    <property type="entry name" value="WW_DOMAIN_2"/>
    <property type="match status" value="1"/>
</dbReference>
<feature type="domain" description="WW" evidence="3">
    <location>
        <begin position="899"/>
        <end position="932"/>
    </location>
</feature>
<dbReference type="PANTHER" id="PTHR13482">
    <property type="entry name" value="MICRORNA PROCESSOR COMPLEX SUBUNIT DGCR8"/>
    <property type="match status" value="1"/>
</dbReference>
<accession>A0AAV7LWN9</accession>
<dbReference type="PANTHER" id="PTHR13482:SF3">
    <property type="entry name" value="MICROPROCESSOR COMPLEX SUBUNIT DGCR8"/>
    <property type="match status" value="1"/>
</dbReference>
<dbReference type="InterPro" id="IPR001202">
    <property type="entry name" value="WW_dom"/>
</dbReference>
<feature type="region of interest" description="Disordered" evidence="2">
    <location>
        <begin position="601"/>
        <end position="671"/>
    </location>
</feature>
<dbReference type="FunFam" id="3.30.160.20:FF:000021">
    <property type="entry name" value="Microprocessor complex subunit DGCR8"/>
    <property type="match status" value="1"/>
</dbReference>
<organism evidence="5 6">
    <name type="scientific">Pleurodeles waltl</name>
    <name type="common">Iberian ribbed newt</name>
    <dbReference type="NCBI Taxonomy" id="8319"/>
    <lineage>
        <taxon>Eukaryota</taxon>
        <taxon>Metazoa</taxon>
        <taxon>Chordata</taxon>
        <taxon>Craniata</taxon>
        <taxon>Vertebrata</taxon>
        <taxon>Euteleostomi</taxon>
        <taxon>Amphibia</taxon>
        <taxon>Batrachia</taxon>
        <taxon>Caudata</taxon>
        <taxon>Salamandroidea</taxon>
        <taxon>Salamandridae</taxon>
        <taxon>Pleurodelinae</taxon>
        <taxon>Pleurodeles</taxon>
    </lineage>
</organism>
<feature type="compositionally biased region" description="Low complexity" evidence="2">
    <location>
        <begin position="631"/>
        <end position="647"/>
    </location>
</feature>
<feature type="domain" description="DRBM" evidence="4">
    <location>
        <begin position="1116"/>
        <end position="1183"/>
    </location>
</feature>
<dbReference type="GO" id="GO:0070877">
    <property type="term" value="C:microprocessor complex"/>
    <property type="evidence" value="ECO:0007669"/>
    <property type="project" value="InterPro"/>
</dbReference>
<dbReference type="InterPro" id="IPR040375">
    <property type="entry name" value="DGCR8"/>
</dbReference>
<dbReference type="Gene3D" id="3.30.160.590">
    <property type="match status" value="1"/>
</dbReference>
<evidence type="ECO:0000259" key="3">
    <source>
        <dbReference type="PROSITE" id="PS50020"/>
    </source>
</evidence>
<dbReference type="CDD" id="cd19868">
    <property type="entry name" value="DSRM_DGCR8_rpt2"/>
    <property type="match status" value="1"/>
</dbReference>
<protein>
    <submittedName>
        <fullName evidence="5">Uncharacterized protein</fullName>
    </submittedName>
</protein>
<dbReference type="Pfam" id="PF00035">
    <property type="entry name" value="dsrm"/>
    <property type="match status" value="2"/>
</dbReference>
<dbReference type="CDD" id="cd19867">
    <property type="entry name" value="DSRM_DGCR8_rpt1"/>
    <property type="match status" value="1"/>
</dbReference>
<evidence type="ECO:0000256" key="2">
    <source>
        <dbReference type="SAM" id="MobiDB-lite"/>
    </source>
</evidence>
<dbReference type="InterPro" id="IPR014720">
    <property type="entry name" value="dsRBD_dom"/>
</dbReference>
<feature type="compositionally biased region" description="Basic residues" evidence="2">
    <location>
        <begin position="88"/>
        <end position="97"/>
    </location>
</feature>
<dbReference type="EMBL" id="JANPWB010000015">
    <property type="protein sequence ID" value="KAJ1093978.1"/>
    <property type="molecule type" value="Genomic_DNA"/>
</dbReference>
<feature type="region of interest" description="Disordered" evidence="2">
    <location>
        <begin position="63"/>
        <end position="251"/>
    </location>
</feature>
<dbReference type="GO" id="GO:0042802">
    <property type="term" value="F:identical protein binding"/>
    <property type="evidence" value="ECO:0007669"/>
    <property type="project" value="InterPro"/>
</dbReference>
<evidence type="ECO:0000256" key="1">
    <source>
        <dbReference type="PROSITE-ProRule" id="PRU00266"/>
    </source>
</evidence>
<dbReference type="Gene3D" id="3.30.160.20">
    <property type="match status" value="2"/>
</dbReference>
<dbReference type="PROSITE" id="PS50137">
    <property type="entry name" value="DS_RBD"/>
    <property type="match status" value="1"/>
</dbReference>
<sequence length="1378" mass="152890">MSSPFQSQKKEISADGALPFPQGDHNELPTKHLWHQMSAERPLLPTLQSEKNVMPFNPQPLMACLQTEQEKATPSGTEPLSAEEHQSPARKKRKKKVLAYGPGHLQASEGSQAIPRKKLKKKVAACSSGPVQAGEGPLPTTSKKRKKKLVTGSPRALQLGEEPDPDSHKNQTSKVFQSSPAPVQSVDELQLPLLQSDQNRETPFPVPTNPPLCSPHPTETVVAPPYSTWSDLPDKEPPSAPPLPLEGERDGLSLNSFCPLSSCDPPLPSPKHEIASSSALSQPAELVTPLPLIEVKNEDTPYTSCPYQHAEQNVDTSNSFLPSLPTGELHSLPLESKIIEAIPSCPWSLLPPLEPPRSPLHDKLCEATPHSVLSLTPPEKLEALPVPYRPCLEMPSDKATPPPGNQTTACSPWPLPPADEPTSPTLSIKSEGSPYSIWAMTPAEDQPFSSLHSVKEEQPSYYPWSQQPADEHTSLSLQNQQNETAANGLWPAQSHEGPEQPLLQPQKIEWAPYSPSSPTRDEDATPPSLPTGILKTVKTESDPSCLSSCQNEATPSILPTPQEEPPHPQQISKIETTSFLPFPTTPVEALPSLLHISKSESLQSCPAPLEQPPPAQLPRKEREVTQSCHWPPALAEQPPLPPLQTSSDDVDMDVGSGGDGQSSIPAGDSQPFFATQLLSKGSSSQSCSTVLQPLFSRQSPKTSLKFTPDLNKLKGVQISVRFTESSKSKDRTVQYTTEGEADEEDFHCSVESVSGDLHVCPYGGSNKDTGRSGGEHVISKDDVSNVDQENQVEYAVLDELEDFTDNLGEDSMSFTSKAIIQRDRAEPDLLPSFEDDDDNDFDVLLEEVDALLEETYHAPKRRRLVDYDSDPNSDGESLVQPVMTKIKTVLKSRGRPPTEPLPEGWIMTYHNSGIPVYLQRESRVVTWSRPYFLGTGSIKKHDPPVSSIPCLHYKKMKDIDQKEQSNDLTPSNQVSPEKPPEMSSDQNCQVAEPDSTAELSATAVVSQDPPDEREDKDPSVLEGPLGQVQAKVEVCKDESIDLEEFCNYLKKRFDFEQVTVKKFRSWAERRQFNREMKRKQAAAERPILPANRKLITLSVRDAPTKKEFVINPNGKSEVCILHEYMQRVLKIRPVYEFFECETPSEPFGVSVIINGVTYGTGTASSKKLAKNKAARATLEILIPDFIKQTADDQPRDNNELGYFNHISIEDSRVYELTNKAGLLSPYQILHECLKRNQGMADTSTKFEVIPGKNQKSEYVMTCGKHTVRGWCKNKRVGKQLASQKILQLLHPHVKNWGSLLRMYSREDSKLVKQYMSDRSVIELQQFAKKNRPNLRLLNKLQEEMRKLAQERAETLRRPKMTVVQSAQPENEPLCTLDV</sequence>
<evidence type="ECO:0000313" key="5">
    <source>
        <dbReference type="EMBL" id="KAJ1093978.1"/>
    </source>
</evidence>
<dbReference type="FunFam" id="2.20.70.10:FF:000018">
    <property type="entry name" value="DGCR8 microprocessor complex subunit"/>
    <property type="match status" value="1"/>
</dbReference>
<feature type="region of interest" description="Disordered" evidence="2">
    <location>
        <begin position="1"/>
        <end position="29"/>
    </location>
</feature>
<dbReference type="InterPro" id="IPR036020">
    <property type="entry name" value="WW_dom_sf"/>
</dbReference>
<comment type="caution">
    <text evidence="5">The sequence shown here is derived from an EMBL/GenBank/DDBJ whole genome shotgun (WGS) entry which is preliminary data.</text>
</comment>
<dbReference type="Proteomes" id="UP001066276">
    <property type="component" value="Chromosome 11"/>
</dbReference>
<feature type="compositionally biased region" description="Polar residues" evidence="2">
    <location>
        <begin position="463"/>
        <end position="485"/>
    </location>
</feature>
<dbReference type="SMART" id="SM00358">
    <property type="entry name" value="DSRM"/>
    <property type="match status" value="2"/>
</dbReference>
<feature type="region of interest" description="Disordered" evidence="2">
    <location>
        <begin position="960"/>
        <end position="1023"/>
    </location>
</feature>
<keyword evidence="1" id="KW-0694">RNA-binding</keyword>
<evidence type="ECO:0000313" key="6">
    <source>
        <dbReference type="Proteomes" id="UP001066276"/>
    </source>
</evidence>
<name>A0AAV7LWN9_PLEWA</name>
<keyword evidence="6" id="KW-1185">Reference proteome</keyword>
<feature type="compositionally biased region" description="Polar residues" evidence="2">
    <location>
        <begin position="966"/>
        <end position="975"/>
    </location>
</feature>
<feature type="region of interest" description="Disordered" evidence="2">
    <location>
        <begin position="448"/>
        <end position="582"/>
    </location>
</feature>
<feature type="compositionally biased region" description="Pro residues" evidence="2">
    <location>
        <begin position="204"/>
        <end position="214"/>
    </location>
</feature>
<dbReference type="GO" id="GO:0003725">
    <property type="term" value="F:double-stranded RNA binding"/>
    <property type="evidence" value="ECO:0007669"/>
    <property type="project" value="TreeGrafter"/>
</dbReference>
<reference evidence="5" key="1">
    <citation type="journal article" date="2022" name="bioRxiv">
        <title>Sequencing and chromosome-scale assembly of the giantPleurodeles waltlgenome.</title>
        <authorList>
            <person name="Brown T."/>
            <person name="Elewa A."/>
            <person name="Iarovenko S."/>
            <person name="Subramanian E."/>
            <person name="Araus A.J."/>
            <person name="Petzold A."/>
            <person name="Susuki M."/>
            <person name="Suzuki K.-i.T."/>
            <person name="Hayashi T."/>
            <person name="Toyoda A."/>
            <person name="Oliveira C."/>
            <person name="Osipova E."/>
            <person name="Leigh N.D."/>
            <person name="Simon A."/>
            <person name="Yun M.H."/>
        </authorList>
    </citation>
    <scope>NUCLEOTIDE SEQUENCE</scope>
    <source>
        <strain evidence="5">20211129_DDA</strain>
        <tissue evidence="5">Liver</tissue>
    </source>
</reference>
<gene>
    <name evidence="5" type="ORF">NDU88_007064</name>
</gene>
<dbReference type="SMART" id="SM00456">
    <property type="entry name" value="WW"/>
    <property type="match status" value="1"/>
</dbReference>
<dbReference type="GO" id="GO:0020037">
    <property type="term" value="F:heme binding"/>
    <property type="evidence" value="ECO:0007669"/>
    <property type="project" value="InterPro"/>
</dbReference>
<dbReference type="FunFam" id="3.30.160.590:FF:000001">
    <property type="entry name" value="microprocessor complex subunit DGCR8"/>
    <property type="match status" value="1"/>
</dbReference>
<feature type="compositionally biased region" description="Polar residues" evidence="2">
    <location>
        <begin position="170"/>
        <end position="182"/>
    </location>
</feature>
<dbReference type="SUPFAM" id="SSF51045">
    <property type="entry name" value="WW domain"/>
    <property type="match status" value="1"/>
</dbReference>
<dbReference type="GO" id="GO:0031053">
    <property type="term" value="P:primary miRNA processing"/>
    <property type="evidence" value="ECO:0007669"/>
    <property type="project" value="InterPro"/>
</dbReference>
<dbReference type="Gene3D" id="2.20.70.10">
    <property type="match status" value="1"/>
</dbReference>